<dbReference type="Proteomes" id="UP000245624">
    <property type="component" value="Unassembled WGS sequence"/>
</dbReference>
<dbReference type="OrthoDB" id="2404998at2"/>
<evidence type="ECO:0000313" key="2">
    <source>
        <dbReference type="Proteomes" id="UP000245624"/>
    </source>
</evidence>
<dbReference type="RefSeq" id="WP_109984510.1">
    <property type="nucleotide sequence ID" value="NZ_JAJUIE010000125.1"/>
</dbReference>
<protein>
    <recommendedName>
        <fullName evidence="3">Peptidyl-prolyl cis-trans isomerase</fullName>
    </recommendedName>
</protein>
<reference evidence="1 2" key="1">
    <citation type="submission" date="2018-05" db="EMBL/GenBank/DDBJ databases">
        <title>Genomic analysis of Gracilibacillus dipsosauri DD1 reveals novel features of a salt-tolerant amylase.</title>
        <authorList>
            <person name="Deutch C.E."/>
            <person name="Yang S."/>
        </authorList>
    </citation>
    <scope>NUCLEOTIDE SEQUENCE [LARGE SCALE GENOMIC DNA]</scope>
    <source>
        <strain evidence="1 2">DD1</strain>
    </source>
</reference>
<name>A0A317L0F7_9BACI</name>
<keyword evidence="2" id="KW-1185">Reference proteome</keyword>
<sequence>MIIQIKGNVKYPITLDPSVWIFDDRKILLEDAFKDKVIEKNEEEFSGQDSNRVKPQVHNSIKKYNKDELLHRSYVMPIYDFIGNAEINEETESVQLETSEEVIDITIDQLNSGLLLFSIEGKQIKENGPAYFLFGDGSNQEAPIKGLKVIHIL</sequence>
<evidence type="ECO:0008006" key="3">
    <source>
        <dbReference type="Google" id="ProtNLM"/>
    </source>
</evidence>
<proteinExistence type="predicted"/>
<comment type="caution">
    <text evidence="1">The sequence shown here is derived from an EMBL/GenBank/DDBJ whole genome shotgun (WGS) entry which is preliminary data.</text>
</comment>
<dbReference type="AlphaFoldDB" id="A0A317L0F7"/>
<accession>A0A317L0F7</accession>
<organism evidence="1 2">
    <name type="scientific">Gracilibacillus dipsosauri</name>
    <dbReference type="NCBI Taxonomy" id="178340"/>
    <lineage>
        <taxon>Bacteria</taxon>
        <taxon>Bacillati</taxon>
        <taxon>Bacillota</taxon>
        <taxon>Bacilli</taxon>
        <taxon>Bacillales</taxon>
        <taxon>Bacillaceae</taxon>
        <taxon>Gracilibacillus</taxon>
    </lineage>
</organism>
<dbReference type="EMBL" id="QGTD01000008">
    <property type="protein sequence ID" value="PWU68986.1"/>
    <property type="molecule type" value="Genomic_DNA"/>
</dbReference>
<evidence type="ECO:0000313" key="1">
    <source>
        <dbReference type="EMBL" id="PWU68986.1"/>
    </source>
</evidence>
<gene>
    <name evidence="1" type="ORF">DLJ74_11280</name>
</gene>